<dbReference type="InterPro" id="IPR058548">
    <property type="entry name" value="MlaB-like_STAS"/>
</dbReference>
<protein>
    <submittedName>
        <fullName evidence="2">STAS domain-containing protein</fullName>
    </submittedName>
</protein>
<dbReference type="InterPro" id="IPR052746">
    <property type="entry name" value="MlaB_ABC_Transporter"/>
</dbReference>
<dbReference type="PANTHER" id="PTHR35849:SF2">
    <property type="entry name" value="BLR2341 PROTEIN"/>
    <property type="match status" value="1"/>
</dbReference>
<dbReference type="Pfam" id="PF13466">
    <property type="entry name" value="STAS_2"/>
    <property type="match status" value="1"/>
</dbReference>
<organism evidence="2 3">
    <name type="scientific">Alkalispirillum mobile</name>
    <dbReference type="NCBI Taxonomy" id="85925"/>
    <lineage>
        <taxon>Bacteria</taxon>
        <taxon>Pseudomonadati</taxon>
        <taxon>Pseudomonadota</taxon>
        <taxon>Gammaproteobacteria</taxon>
        <taxon>Chromatiales</taxon>
        <taxon>Ectothiorhodospiraceae</taxon>
        <taxon>Alkalispirillum</taxon>
    </lineage>
</organism>
<comment type="caution">
    <text evidence="2">The sequence shown here is derived from an EMBL/GenBank/DDBJ whole genome shotgun (WGS) entry which is preliminary data.</text>
</comment>
<keyword evidence="3" id="KW-1185">Reference proteome</keyword>
<dbReference type="InterPro" id="IPR036513">
    <property type="entry name" value="STAS_dom_sf"/>
</dbReference>
<evidence type="ECO:0000259" key="1">
    <source>
        <dbReference type="PROSITE" id="PS50801"/>
    </source>
</evidence>
<dbReference type="InterPro" id="IPR002645">
    <property type="entry name" value="STAS_dom"/>
</dbReference>
<feature type="domain" description="STAS" evidence="1">
    <location>
        <begin position="15"/>
        <end position="99"/>
    </location>
</feature>
<accession>A0A498C5N8</accession>
<dbReference type="PANTHER" id="PTHR35849">
    <property type="entry name" value="BLR2341 PROTEIN"/>
    <property type="match status" value="1"/>
</dbReference>
<evidence type="ECO:0000313" key="3">
    <source>
        <dbReference type="Proteomes" id="UP000275461"/>
    </source>
</evidence>
<dbReference type="OrthoDB" id="5297990at2"/>
<reference evidence="2 3" key="1">
    <citation type="submission" date="2018-10" db="EMBL/GenBank/DDBJ databases">
        <title>Genomic Encyclopedia of Type Strains, Phase IV (KMG-IV): sequencing the most valuable type-strain genomes for metagenomic binning, comparative biology and taxonomic classification.</title>
        <authorList>
            <person name="Goeker M."/>
        </authorList>
    </citation>
    <scope>NUCLEOTIDE SEQUENCE [LARGE SCALE GENOMIC DNA]</scope>
    <source>
        <strain evidence="2 3">DSM 12769</strain>
    </source>
</reference>
<dbReference type="Gene3D" id="3.30.750.24">
    <property type="entry name" value="STAS domain"/>
    <property type="match status" value="1"/>
</dbReference>
<dbReference type="Proteomes" id="UP000275461">
    <property type="component" value="Unassembled WGS sequence"/>
</dbReference>
<name>A0A498C5N8_9GAMM</name>
<proteinExistence type="predicted"/>
<gene>
    <name evidence="2" type="ORF">DFR31_2199</name>
</gene>
<sequence length="99" mass="10472">MSEQANHRVALGTMLEVSMAAELYGRLAEALAAGVKAIELDGSELERVDGAGLQLLLAFMQEAERQQVDCSWAESPAMLVDAARLLGMDSALKLQAGPA</sequence>
<dbReference type="SUPFAM" id="SSF52091">
    <property type="entry name" value="SpoIIaa-like"/>
    <property type="match status" value="1"/>
</dbReference>
<evidence type="ECO:0000313" key="2">
    <source>
        <dbReference type="EMBL" id="RLK48320.1"/>
    </source>
</evidence>
<dbReference type="RefSeq" id="WP_121442719.1">
    <property type="nucleotide sequence ID" value="NZ_RCDA01000003.1"/>
</dbReference>
<dbReference type="EMBL" id="RCDA01000003">
    <property type="protein sequence ID" value="RLK48320.1"/>
    <property type="molecule type" value="Genomic_DNA"/>
</dbReference>
<dbReference type="AlphaFoldDB" id="A0A498C5N8"/>
<dbReference type="PROSITE" id="PS50801">
    <property type="entry name" value="STAS"/>
    <property type="match status" value="1"/>
</dbReference>